<evidence type="ECO:0000313" key="3">
    <source>
        <dbReference type="Proteomes" id="UP000541535"/>
    </source>
</evidence>
<dbReference type="RefSeq" id="WP_183440509.1">
    <property type="nucleotide sequence ID" value="NZ_JACHXD010000003.1"/>
</dbReference>
<dbReference type="InterPro" id="IPR032096">
    <property type="entry name" value="DUF4815"/>
</dbReference>
<accession>A0A7W5FTA1</accession>
<organism evidence="2 3">
    <name type="scientific">Pseudoduganella violacea</name>
    <dbReference type="NCBI Taxonomy" id="1715466"/>
    <lineage>
        <taxon>Bacteria</taxon>
        <taxon>Pseudomonadati</taxon>
        <taxon>Pseudomonadota</taxon>
        <taxon>Betaproteobacteria</taxon>
        <taxon>Burkholderiales</taxon>
        <taxon>Oxalobacteraceae</taxon>
        <taxon>Telluria group</taxon>
        <taxon>Pseudoduganella</taxon>
    </lineage>
</organism>
<comment type="caution">
    <text evidence="2">The sequence shown here is derived from an EMBL/GenBank/DDBJ whole genome shotgun (WGS) entry which is preliminary data.</text>
</comment>
<reference evidence="2 3" key="1">
    <citation type="submission" date="2020-08" db="EMBL/GenBank/DDBJ databases">
        <title>Genomic Encyclopedia of Type Strains, Phase III (KMG-III): the genomes of soil and plant-associated and newly described type strains.</title>
        <authorList>
            <person name="Whitman W."/>
        </authorList>
    </citation>
    <scope>NUCLEOTIDE SEQUENCE [LARGE SCALE GENOMIC DNA]</scope>
    <source>
        <strain evidence="2 3">CECT 8897</strain>
    </source>
</reference>
<sequence length="641" mass="68516">MIEQYYNRFNPADNYEQVLFRSDRVLQSAELNEIQSATVARLQGIGDALFKDGDIVRDARVRVDPDSGETICEAGAVYLRGSVRAVASSKLTIPVIGNVSIGLYLKESVVTELEAPALRNPASGTRGYQEPGAARQKLVPVWGVENDGRTGDFYPIYQVENGVLRAKEAPPNLDGVTQALARYDRDSSGGSYVVSGLNVAAAADVSGSQVYTVSEGRARVNGFGVALPTSRRVLHNATPDLRNIGDESHISATVAAQRVDVNRVPLASIASVSILREKTASVVHGSFTNAKDLLPDTSVSKIVSVTLGGTTYAAGTDYKLSSDMVDWSLPGTEPSPGTTYQVTYQYRTTITPTAIDDTGFTVTGAVASSEIFVSYSQKLPRIDRLCVNADGGLVWLKGVAAEINPLPPAVPDTLLALASVQQTWQAMRPVSNDGVRVVPMQDIANINARMDYLSSMIAQQVLKTDAANRDTSLKKGMFVDPFLNDDLRDQGVAQTAAIVGGKLTLPVTSVPNQVGSDVQKPATLNFTLAPVLSQLMRTGEMLINPYSAFDPIPADVTLVPAIDRWTEVDTTWSSPLTTRIINGSGNLQSTSVSTSNNLLSSTSQAAEKLRQLQIKFTLAGFGPNEVLSSVTFDGINVTPTP</sequence>
<feature type="domain" description="DUF4815" evidence="1">
    <location>
        <begin position="5"/>
        <end position="572"/>
    </location>
</feature>
<keyword evidence="3" id="KW-1185">Reference proteome</keyword>
<name>A0A7W5FTA1_9BURK</name>
<protein>
    <recommendedName>
        <fullName evidence="1">DUF4815 domain-containing protein</fullName>
    </recommendedName>
</protein>
<dbReference type="EMBL" id="JACHXD010000003">
    <property type="protein sequence ID" value="MBB3118625.1"/>
    <property type="molecule type" value="Genomic_DNA"/>
</dbReference>
<proteinExistence type="predicted"/>
<evidence type="ECO:0000313" key="2">
    <source>
        <dbReference type="EMBL" id="MBB3118625.1"/>
    </source>
</evidence>
<dbReference type="Pfam" id="PF16075">
    <property type="entry name" value="DUF4815"/>
    <property type="match status" value="1"/>
</dbReference>
<evidence type="ECO:0000259" key="1">
    <source>
        <dbReference type="Pfam" id="PF16075"/>
    </source>
</evidence>
<dbReference type="Proteomes" id="UP000541535">
    <property type="component" value="Unassembled WGS sequence"/>
</dbReference>
<dbReference type="AlphaFoldDB" id="A0A7W5FTA1"/>
<gene>
    <name evidence="2" type="ORF">FHS03_001656</name>
</gene>